<feature type="region of interest" description="Disordered" evidence="1">
    <location>
        <begin position="19"/>
        <end position="43"/>
    </location>
</feature>
<evidence type="ECO:0000313" key="3">
    <source>
        <dbReference type="Proteomes" id="UP001595908"/>
    </source>
</evidence>
<proteinExistence type="predicted"/>
<dbReference type="Proteomes" id="UP001595908">
    <property type="component" value="Unassembled WGS sequence"/>
</dbReference>
<accession>A0ABV9VIS0</accession>
<evidence type="ECO:0000313" key="2">
    <source>
        <dbReference type="EMBL" id="MFC4983047.1"/>
    </source>
</evidence>
<comment type="caution">
    <text evidence="2">The sequence shown here is derived from an EMBL/GenBank/DDBJ whole genome shotgun (WGS) entry which is preliminary data.</text>
</comment>
<gene>
    <name evidence="2" type="ORF">ACFPL4_32670</name>
</gene>
<organism evidence="2 3">
    <name type="scientific">Streptomyces atroolivaceus</name>
    <dbReference type="NCBI Taxonomy" id="66869"/>
    <lineage>
        <taxon>Bacteria</taxon>
        <taxon>Bacillati</taxon>
        <taxon>Actinomycetota</taxon>
        <taxon>Actinomycetes</taxon>
        <taxon>Kitasatosporales</taxon>
        <taxon>Streptomycetaceae</taxon>
        <taxon>Streptomyces</taxon>
    </lineage>
</organism>
<dbReference type="EMBL" id="JBHSJE010000013">
    <property type="protein sequence ID" value="MFC4983047.1"/>
    <property type="molecule type" value="Genomic_DNA"/>
</dbReference>
<feature type="compositionally biased region" description="Basic and acidic residues" evidence="1">
    <location>
        <begin position="27"/>
        <end position="43"/>
    </location>
</feature>
<keyword evidence="3" id="KW-1185">Reference proteome</keyword>
<sequence length="43" mass="4923">MNKMASALRLLRGRIMEADGKALQNPRLRDEGRRLQDKSRGGR</sequence>
<reference evidence="3" key="1">
    <citation type="journal article" date="2019" name="Int. J. Syst. Evol. Microbiol.">
        <title>The Global Catalogue of Microorganisms (GCM) 10K type strain sequencing project: providing services to taxonomists for standard genome sequencing and annotation.</title>
        <authorList>
            <consortium name="The Broad Institute Genomics Platform"/>
            <consortium name="The Broad Institute Genome Sequencing Center for Infectious Disease"/>
            <person name="Wu L."/>
            <person name="Ma J."/>
        </authorList>
    </citation>
    <scope>NUCLEOTIDE SEQUENCE [LARGE SCALE GENOMIC DNA]</scope>
    <source>
        <strain evidence="3">ICMP 257</strain>
    </source>
</reference>
<name>A0ABV9VIS0_STRAZ</name>
<dbReference type="GeneID" id="96256923"/>
<dbReference type="RefSeq" id="WP_279626915.1">
    <property type="nucleotide sequence ID" value="NZ_JBFAGR010000031.1"/>
</dbReference>
<evidence type="ECO:0000256" key="1">
    <source>
        <dbReference type="SAM" id="MobiDB-lite"/>
    </source>
</evidence>
<protein>
    <submittedName>
        <fullName evidence="2">Uncharacterized protein</fullName>
    </submittedName>
</protein>